<sequence length="135" mass="15348">MFFESIRSTAGFRLMNIYRKHLILSCSPPNIPICGCLVGLENLLGLMDSNRKSINGERTKADTPRRELQHVPPIAESRNINTFTRYARLVTIIQKVSGRFLAPVMLLYKNTHKTETSSLLGDTRCAMFTVFEIRS</sequence>
<comment type="caution">
    <text evidence="1">The sequence shown here is derived from an EMBL/GenBank/DDBJ whole genome shotgun (WGS) entry which is preliminary data.</text>
</comment>
<organism evidence="1 2">
    <name type="scientific">Daphnia magna</name>
    <dbReference type="NCBI Taxonomy" id="35525"/>
    <lineage>
        <taxon>Eukaryota</taxon>
        <taxon>Metazoa</taxon>
        <taxon>Ecdysozoa</taxon>
        <taxon>Arthropoda</taxon>
        <taxon>Crustacea</taxon>
        <taxon>Branchiopoda</taxon>
        <taxon>Diplostraca</taxon>
        <taxon>Cladocera</taxon>
        <taxon>Anomopoda</taxon>
        <taxon>Daphniidae</taxon>
        <taxon>Daphnia</taxon>
    </lineage>
</organism>
<name>A0A164ZE03_9CRUS</name>
<reference evidence="1 2" key="1">
    <citation type="submission" date="2016-03" db="EMBL/GenBank/DDBJ databases">
        <title>EvidentialGene: Evidence-directed Construction of Genes on Genomes.</title>
        <authorList>
            <person name="Gilbert D.G."/>
            <person name="Choi J.-H."/>
            <person name="Mockaitis K."/>
            <person name="Colbourne J."/>
            <person name="Pfrender M."/>
        </authorList>
    </citation>
    <scope>NUCLEOTIDE SEQUENCE [LARGE SCALE GENOMIC DNA]</scope>
    <source>
        <strain evidence="1 2">Xinb3</strain>
        <tissue evidence="1">Complete organism</tissue>
    </source>
</reference>
<evidence type="ECO:0000313" key="2">
    <source>
        <dbReference type="Proteomes" id="UP000076858"/>
    </source>
</evidence>
<proteinExistence type="predicted"/>
<gene>
    <name evidence="1" type="ORF">APZ42_017909</name>
</gene>
<keyword evidence="2" id="KW-1185">Reference proteome</keyword>
<protein>
    <submittedName>
        <fullName evidence="1">Uncharacterized protein</fullName>
    </submittedName>
</protein>
<dbReference type="AlphaFoldDB" id="A0A164ZE03"/>
<evidence type="ECO:0000313" key="1">
    <source>
        <dbReference type="EMBL" id="KZS16248.1"/>
    </source>
</evidence>
<dbReference type="Proteomes" id="UP000076858">
    <property type="component" value="Unassembled WGS sequence"/>
</dbReference>
<dbReference type="EMBL" id="LRGB01000725">
    <property type="protein sequence ID" value="KZS16248.1"/>
    <property type="molecule type" value="Genomic_DNA"/>
</dbReference>
<accession>A0A164ZE03</accession>